<keyword evidence="2" id="KW-0732">Signal</keyword>
<evidence type="ECO:0000256" key="1">
    <source>
        <dbReference type="SAM" id="MobiDB-lite"/>
    </source>
</evidence>
<feature type="domain" description="YMGG-like Gly-zipper" evidence="3">
    <location>
        <begin position="27"/>
        <end position="68"/>
    </location>
</feature>
<feature type="region of interest" description="Disordered" evidence="1">
    <location>
        <begin position="70"/>
        <end position="89"/>
    </location>
</feature>
<keyword evidence="5" id="KW-1185">Reference proteome</keyword>
<reference evidence="4 5" key="1">
    <citation type="submission" date="2020-08" db="EMBL/GenBank/DDBJ databases">
        <title>Genomic Encyclopedia of Type Strains, Phase IV (KMG-IV): sequencing the most valuable type-strain genomes for metagenomic binning, comparative biology and taxonomic classification.</title>
        <authorList>
            <person name="Goeker M."/>
        </authorList>
    </citation>
    <scope>NUCLEOTIDE SEQUENCE [LARGE SCALE GENOMIC DNA]</scope>
    <source>
        <strain evidence="4 5">DSM 19979</strain>
    </source>
</reference>
<gene>
    <name evidence="4" type="ORF">GGQ83_000377</name>
</gene>
<proteinExistence type="predicted"/>
<dbReference type="PROSITE" id="PS51257">
    <property type="entry name" value="PROKAR_LIPOPROTEIN"/>
    <property type="match status" value="1"/>
</dbReference>
<feature type="chain" id="PRO_5032345044" evidence="2">
    <location>
        <begin position="18"/>
        <end position="89"/>
    </location>
</feature>
<name>A0A840A6T8_9PROT</name>
<feature type="signal peptide" evidence="2">
    <location>
        <begin position="1"/>
        <end position="17"/>
    </location>
</feature>
<evidence type="ECO:0000259" key="3">
    <source>
        <dbReference type="Pfam" id="PF13441"/>
    </source>
</evidence>
<sequence>MRRLALPLTLAAALATAGCTNPNDPGQRAAGGGLIGAGAGAALGAMIGGGRGAAIGAITGGAVGVATGVVTTPQPPPQPYYGRPEPELK</sequence>
<dbReference type="AlphaFoldDB" id="A0A840A6T8"/>
<dbReference type="RefSeq" id="WP_184381905.1">
    <property type="nucleotide sequence ID" value="NZ_JACIDJ010000001.1"/>
</dbReference>
<evidence type="ECO:0000313" key="4">
    <source>
        <dbReference type="EMBL" id="MBB3896951.1"/>
    </source>
</evidence>
<dbReference type="Pfam" id="PF13441">
    <property type="entry name" value="Gly-zipper_YMGG"/>
    <property type="match status" value="1"/>
</dbReference>
<comment type="caution">
    <text evidence="4">The sequence shown here is derived from an EMBL/GenBank/DDBJ whole genome shotgun (WGS) entry which is preliminary data.</text>
</comment>
<dbReference type="Proteomes" id="UP000553193">
    <property type="component" value="Unassembled WGS sequence"/>
</dbReference>
<dbReference type="InterPro" id="IPR027367">
    <property type="entry name" value="Gly-zipper_YMGG"/>
</dbReference>
<protein>
    <submittedName>
        <fullName evidence="4">Putative membrane protein YccC</fullName>
    </submittedName>
</protein>
<organism evidence="4 5">
    <name type="scientific">Roseococcus suduntuyensis</name>
    <dbReference type="NCBI Taxonomy" id="455361"/>
    <lineage>
        <taxon>Bacteria</taxon>
        <taxon>Pseudomonadati</taxon>
        <taxon>Pseudomonadota</taxon>
        <taxon>Alphaproteobacteria</taxon>
        <taxon>Acetobacterales</taxon>
        <taxon>Roseomonadaceae</taxon>
        <taxon>Roseococcus</taxon>
    </lineage>
</organism>
<accession>A0A840A6T8</accession>
<evidence type="ECO:0000313" key="5">
    <source>
        <dbReference type="Proteomes" id="UP000553193"/>
    </source>
</evidence>
<dbReference type="EMBL" id="JACIDJ010000001">
    <property type="protein sequence ID" value="MBB3896951.1"/>
    <property type="molecule type" value="Genomic_DNA"/>
</dbReference>
<evidence type="ECO:0000256" key="2">
    <source>
        <dbReference type="SAM" id="SignalP"/>
    </source>
</evidence>